<proteinExistence type="predicted"/>
<keyword evidence="3" id="KW-1185">Reference proteome</keyword>
<name>A0AAE0D289_COLKA</name>
<evidence type="ECO:0000313" key="3">
    <source>
        <dbReference type="Proteomes" id="UP001281614"/>
    </source>
</evidence>
<feature type="region of interest" description="Disordered" evidence="1">
    <location>
        <begin position="48"/>
        <end position="69"/>
    </location>
</feature>
<dbReference type="EMBL" id="VYYT01000301">
    <property type="protein sequence ID" value="KAK2745593.1"/>
    <property type="molecule type" value="Genomic_DNA"/>
</dbReference>
<comment type="caution">
    <text evidence="2">The sequence shown here is derived from an EMBL/GenBank/DDBJ whole genome shotgun (WGS) entry which is preliminary data.</text>
</comment>
<accession>A0AAE0D289</accession>
<reference evidence="2" key="1">
    <citation type="submission" date="2023-02" db="EMBL/GenBank/DDBJ databases">
        <title>Colletotrichum kahawae CIFC_Que2 genome sequencing and assembly.</title>
        <authorList>
            <person name="Baroncelli R."/>
        </authorList>
    </citation>
    <scope>NUCLEOTIDE SEQUENCE</scope>
    <source>
        <strain evidence="2">CIFC_Que2</strain>
    </source>
</reference>
<protein>
    <submittedName>
        <fullName evidence="2">Uncharacterized protein</fullName>
    </submittedName>
</protein>
<organism evidence="2 3">
    <name type="scientific">Colletotrichum kahawae</name>
    <name type="common">Coffee berry disease fungus</name>
    <dbReference type="NCBI Taxonomy" id="34407"/>
    <lineage>
        <taxon>Eukaryota</taxon>
        <taxon>Fungi</taxon>
        <taxon>Dikarya</taxon>
        <taxon>Ascomycota</taxon>
        <taxon>Pezizomycotina</taxon>
        <taxon>Sordariomycetes</taxon>
        <taxon>Hypocreomycetidae</taxon>
        <taxon>Glomerellales</taxon>
        <taxon>Glomerellaceae</taxon>
        <taxon>Colletotrichum</taxon>
        <taxon>Colletotrichum gloeosporioides species complex</taxon>
    </lineage>
</organism>
<sequence>MDAKMDLALDSEATNTPLWFASHVPCPNNATKIHAREKHSCSDGDAIPVNDRLDANPDCNLIEPSANSD</sequence>
<gene>
    <name evidence="2" type="ORF">CKAH01_18260</name>
</gene>
<evidence type="ECO:0000313" key="2">
    <source>
        <dbReference type="EMBL" id="KAK2745593.1"/>
    </source>
</evidence>
<evidence type="ECO:0000256" key="1">
    <source>
        <dbReference type="SAM" id="MobiDB-lite"/>
    </source>
</evidence>
<dbReference type="AlphaFoldDB" id="A0AAE0D289"/>
<dbReference type="Proteomes" id="UP001281614">
    <property type="component" value="Unassembled WGS sequence"/>
</dbReference>